<accession>A0A8H5CPK7</accession>
<name>A0A8H5CPK7_9AGAR</name>
<organism evidence="1 2">
    <name type="scientific">Tetrapyrgos nigripes</name>
    <dbReference type="NCBI Taxonomy" id="182062"/>
    <lineage>
        <taxon>Eukaryota</taxon>
        <taxon>Fungi</taxon>
        <taxon>Dikarya</taxon>
        <taxon>Basidiomycota</taxon>
        <taxon>Agaricomycotina</taxon>
        <taxon>Agaricomycetes</taxon>
        <taxon>Agaricomycetidae</taxon>
        <taxon>Agaricales</taxon>
        <taxon>Marasmiineae</taxon>
        <taxon>Marasmiaceae</taxon>
        <taxon>Tetrapyrgos</taxon>
    </lineage>
</organism>
<keyword evidence="2" id="KW-1185">Reference proteome</keyword>
<protein>
    <submittedName>
        <fullName evidence="1">Uncharacterized protein</fullName>
    </submittedName>
</protein>
<comment type="caution">
    <text evidence="1">The sequence shown here is derived from an EMBL/GenBank/DDBJ whole genome shotgun (WGS) entry which is preliminary data.</text>
</comment>
<reference evidence="1 2" key="1">
    <citation type="journal article" date="2020" name="ISME J.">
        <title>Uncovering the hidden diversity of litter-decomposition mechanisms in mushroom-forming fungi.</title>
        <authorList>
            <person name="Floudas D."/>
            <person name="Bentzer J."/>
            <person name="Ahren D."/>
            <person name="Johansson T."/>
            <person name="Persson P."/>
            <person name="Tunlid A."/>
        </authorList>
    </citation>
    <scope>NUCLEOTIDE SEQUENCE [LARGE SCALE GENOMIC DNA]</scope>
    <source>
        <strain evidence="1 2">CBS 291.85</strain>
    </source>
</reference>
<proteinExistence type="predicted"/>
<gene>
    <name evidence="1" type="ORF">D9758_016422</name>
</gene>
<evidence type="ECO:0000313" key="2">
    <source>
        <dbReference type="Proteomes" id="UP000559256"/>
    </source>
</evidence>
<dbReference type="AlphaFoldDB" id="A0A8H5CPK7"/>
<evidence type="ECO:0000313" key="1">
    <source>
        <dbReference type="EMBL" id="KAF5344663.1"/>
    </source>
</evidence>
<sequence>MFILSFFELDAAWTNLVLPVLHSTVAPGISIAGGVALRYLSGFSSDSCMHSRREVYASEPYKREYLSRRPPSTLEIKSKPTSQDIEIMFLSHYFIFALPLAFASPLLPRQLQEGPNCTLNAMGKGVSIQLLDSKHPFLELGVPTAPQAGDFIRAHSAHGWTEPDFHLQQNGQANPNYIIKDVSNNNLAVAYLGWGANDYMLTFQQASDTGDDIKQLWDFSCGFCDPNAASLPNPTGAVLGGACQMHPHGLPDQCVQIIGVSDSSRYPVVSDCDVFNSWQFFNVVL</sequence>
<dbReference type="EMBL" id="JAACJM010000121">
    <property type="protein sequence ID" value="KAF5344663.1"/>
    <property type="molecule type" value="Genomic_DNA"/>
</dbReference>
<dbReference type="OrthoDB" id="2920504at2759"/>
<dbReference type="Proteomes" id="UP000559256">
    <property type="component" value="Unassembled WGS sequence"/>
</dbReference>